<organism evidence="1 2">
    <name type="scientific">Candidatus Methylocalor cossyra</name>
    <dbReference type="NCBI Taxonomy" id="3108543"/>
    <lineage>
        <taxon>Bacteria</taxon>
        <taxon>Pseudomonadati</taxon>
        <taxon>Pseudomonadota</taxon>
        <taxon>Gammaproteobacteria</taxon>
        <taxon>Methylococcales</taxon>
        <taxon>Methylococcaceae</taxon>
        <taxon>Candidatus Methylocalor</taxon>
    </lineage>
</organism>
<protein>
    <submittedName>
        <fullName evidence="1">Uncharacterized membrane protein</fullName>
    </submittedName>
</protein>
<name>A0ABP1CBH9_9GAMM</name>
<sequence length="164" mass="17183">MSELIVIGYDNAFQAEEVRVKLLKLQRDYLIDLEDAVVAVKQPDGKVKLNQVYQLTQTGAVAGGFWGALIGMLFLNPLLGAAVGAGAGAISGALTDVGINDQFMKELAATFTPGSSALFILVRKATPDKVLAELQGTGGKVLKTSLSHEDEAKLQAALDAAKPA</sequence>
<dbReference type="RefSeq" id="WP_348758096.1">
    <property type="nucleotide sequence ID" value="NZ_OZ026884.1"/>
</dbReference>
<accession>A0ABP1CBH9</accession>
<evidence type="ECO:0000313" key="2">
    <source>
        <dbReference type="Proteomes" id="UP001497493"/>
    </source>
</evidence>
<proteinExistence type="predicted"/>
<evidence type="ECO:0000313" key="1">
    <source>
        <dbReference type="EMBL" id="CAL1241592.1"/>
    </source>
</evidence>
<dbReference type="InterPro" id="IPR009200">
    <property type="entry name" value="DUF1269_membrane"/>
</dbReference>
<keyword evidence="2" id="KW-1185">Reference proteome</keyword>
<gene>
    <name evidence="1" type="ORF">MECH1_V1_2816</name>
</gene>
<reference evidence="1 2" key="1">
    <citation type="submission" date="2024-04" db="EMBL/GenBank/DDBJ databases">
        <authorList>
            <person name="Cremers G."/>
        </authorList>
    </citation>
    <scope>NUCLEOTIDE SEQUENCE [LARGE SCALE GENOMIC DNA]</scope>
    <source>
        <strain evidence="1">MeCH1-AG</strain>
    </source>
</reference>
<dbReference type="Proteomes" id="UP001497493">
    <property type="component" value="Chromosome"/>
</dbReference>
<dbReference type="Pfam" id="PF06897">
    <property type="entry name" value="DUF1269"/>
    <property type="match status" value="1"/>
</dbReference>
<dbReference type="EMBL" id="OZ026884">
    <property type="protein sequence ID" value="CAL1241592.1"/>
    <property type="molecule type" value="Genomic_DNA"/>
</dbReference>